<dbReference type="EMBL" id="POUC01000151">
    <property type="protein sequence ID" value="PNG20328.1"/>
    <property type="molecule type" value="Genomic_DNA"/>
</dbReference>
<dbReference type="RefSeq" id="WP_102910596.1">
    <property type="nucleotide sequence ID" value="NZ_POUC01000151.1"/>
</dbReference>
<evidence type="ECO:0008006" key="3">
    <source>
        <dbReference type="Google" id="ProtNLM"/>
    </source>
</evidence>
<accession>A0A2N8TMU0</accession>
<comment type="caution">
    <text evidence="1">The sequence shown here is derived from an EMBL/GenBank/DDBJ whole genome shotgun (WGS) entry which is preliminary data.</text>
</comment>
<protein>
    <recommendedName>
        <fullName evidence="3">Phage tail protein</fullName>
    </recommendedName>
</protein>
<dbReference type="AlphaFoldDB" id="A0A2N8TMU0"/>
<evidence type="ECO:0000313" key="1">
    <source>
        <dbReference type="EMBL" id="PNG20328.1"/>
    </source>
</evidence>
<sequence>MALQKYNARDVEFEIEDFATPNTWILIDGINTFSKSHEEETTDTTTFASEGQAESQKMQLGKQLEIEGFRLRDDVTGALDPGQAMVEALSERLGEDSLGRVRFAHKDDANWQVWTAHVNLGDEGGGNNDKTSWSATFTRSGANTTVAKV</sequence>
<reference evidence="1 2" key="1">
    <citation type="submission" date="2018-01" db="EMBL/GenBank/DDBJ databases">
        <title>Draft genome sequence of Streptomyces sp. 13K301.</title>
        <authorList>
            <person name="Sahin N."/>
            <person name="Saygin H."/>
            <person name="Ay H."/>
        </authorList>
    </citation>
    <scope>NUCLEOTIDE SEQUENCE [LARGE SCALE GENOMIC DNA]</scope>
    <source>
        <strain evidence="1 2">13K301</strain>
    </source>
</reference>
<dbReference type="NCBIfam" id="NF047353">
    <property type="entry name" value="tube_lmo2291"/>
    <property type="match status" value="1"/>
</dbReference>
<dbReference type="Proteomes" id="UP000235943">
    <property type="component" value="Unassembled WGS sequence"/>
</dbReference>
<evidence type="ECO:0000313" key="2">
    <source>
        <dbReference type="Proteomes" id="UP000235943"/>
    </source>
</evidence>
<proteinExistence type="predicted"/>
<organism evidence="1 2">
    <name type="scientific">Streptomyces cahuitamycinicus</name>
    <dbReference type="NCBI Taxonomy" id="2070367"/>
    <lineage>
        <taxon>Bacteria</taxon>
        <taxon>Bacillati</taxon>
        <taxon>Actinomycetota</taxon>
        <taxon>Actinomycetes</taxon>
        <taxon>Kitasatosporales</taxon>
        <taxon>Streptomycetaceae</taxon>
        <taxon>Streptomyces</taxon>
    </lineage>
</organism>
<dbReference type="OrthoDB" id="3531027at2"/>
<gene>
    <name evidence="1" type="ORF">C1J00_20915</name>
</gene>
<keyword evidence="2" id="KW-1185">Reference proteome</keyword>
<name>A0A2N8TMU0_9ACTN</name>